<reference evidence="1" key="1">
    <citation type="submission" date="2022-11" db="EMBL/GenBank/DDBJ databases">
        <title>Chromosomal genome sequence assembly and mating type (MAT) locus characterization of the leprose asexual lichenized fungus Lepraria neglecta (Nyl.) Erichsen.</title>
        <authorList>
            <person name="Allen J.L."/>
            <person name="Pfeffer B."/>
        </authorList>
    </citation>
    <scope>NUCLEOTIDE SEQUENCE</scope>
    <source>
        <strain evidence="1">Allen 5258</strain>
    </source>
</reference>
<evidence type="ECO:0000313" key="2">
    <source>
        <dbReference type="Proteomes" id="UP001276659"/>
    </source>
</evidence>
<evidence type="ECO:0000313" key="1">
    <source>
        <dbReference type="EMBL" id="KAK3168512.1"/>
    </source>
</evidence>
<keyword evidence="2" id="KW-1185">Reference proteome</keyword>
<accession>A0AAD9Z1A7</accession>
<dbReference type="AlphaFoldDB" id="A0AAD9Z1A7"/>
<name>A0AAD9Z1A7_9LECA</name>
<sequence length="149" mass="17359">MSDRGTPLSVLQQCADEDEKRFLAENVQRGQDENVAAFSKLTIDHPKYAWRIQLISDVYRKIDRLTIRGQDELYQQTLRQAADEYLVNEQVMHKWRGIFVYILRNLPSARKEGNMEFEMQVTALKRVAGPVEWRASLVKLIQQDLLAGH</sequence>
<proteinExistence type="predicted"/>
<gene>
    <name evidence="1" type="ORF">OEA41_004960</name>
</gene>
<dbReference type="Proteomes" id="UP001276659">
    <property type="component" value="Unassembled WGS sequence"/>
</dbReference>
<comment type="caution">
    <text evidence="1">The sequence shown here is derived from an EMBL/GenBank/DDBJ whole genome shotgun (WGS) entry which is preliminary data.</text>
</comment>
<dbReference type="EMBL" id="JASNWA010000010">
    <property type="protein sequence ID" value="KAK3168512.1"/>
    <property type="molecule type" value="Genomic_DNA"/>
</dbReference>
<organism evidence="1 2">
    <name type="scientific">Lepraria neglecta</name>
    <dbReference type="NCBI Taxonomy" id="209136"/>
    <lineage>
        <taxon>Eukaryota</taxon>
        <taxon>Fungi</taxon>
        <taxon>Dikarya</taxon>
        <taxon>Ascomycota</taxon>
        <taxon>Pezizomycotina</taxon>
        <taxon>Lecanoromycetes</taxon>
        <taxon>OSLEUM clade</taxon>
        <taxon>Lecanoromycetidae</taxon>
        <taxon>Lecanorales</taxon>
        <taxon>Lecanorineae</taxon>
        <taxon>Stereocaulaceae</taxon>
        <taxon>Lepraria</taxon>
    </lineage>
</organism>
<protein>
    <submittedName>
        <fullName evidence="1">Uncharacterized protein</fullName>
    </submittedName>
</protein>